<dbReference type="EMBL" id="FTPD01000015">
    <property type="protein sequence ID" value="SIT55517.1"/>
    <property type="molecule type" value="Genomic_DNA"/>
</dbReference>
<protein>
    <submittedName>
        <fullName evidence="2">Uncharacterized protein</fullName>
    </submittedName>
</protein>
<dbReference type="Proteomes" id="UP000188388">
    <property type="component" value="Unassembled WGS sequence"/>
</dbReference>
<dbReference type="STRING" id="1631249.BQ8794_220081"/>
<feature type="chain" id="PRO_5010236405" evidence="1">
    <location>
        <begin position="26"/>
        <end position="252"/>
    </location>
</feature>
<reference evidence="3" key="1">
    <citation type="submission" date="2017-01" db="EMBL/GenBank/DDBJ databases">
        <authorList>
            <person name="Brunel B."/>
        </authorList>
    </citation>
    <scope>NUCLEOTIDE SEQUENCE [LARGE SCALE GENOMIC DNA]</scope>
</reference>
<organism evidence="2 3">
    <name type="scientific">Mesorhizobium prunaredense</name>
    <dbReference type="NCBI Taxonomy" id="1631249"/>
    <lineage>
        <taxon>Bacteria</taxon>
        <taxon>Pseudomonadati</taxon>
        <taxon>Pseudomonadota</taxon>
        <taxon>Alphaproteobacteria</taxon>
        <taxon>Hyphomicrobiales</taxon>
        <taxon>Phyllobacteriaceae</taxon>
        <taxon>Mesorhizobium</taxon>
    </lineage>
</organism>
<sequence>MKISHITSTIAFAGGLALATAGAMAQDSASKPHVPLQKTIGQATATGPIPSLAVINSQGAALYGGKLVLTGVSKNSIVFADRPVRAAGHVATEQFIMQWDEGKDNFAVDPPNATVSVLGGDGSEVNDAVVTLKAPKLEGNTLTFDVAVLEGSLNNANGPAALFIDAFAFRGPGGGGFAHVGGYGGAVWHGGGYGYHGGAYWHAPVYRGAWYGAGAVAGAAVAGAAVGAAVGAAAAPYAYPPYCGYYPYPPCY</sequence>
<gene>
    <name evidence="2" type="ORF">BQ8794_220081</name>
</gene>
<dbReference type="RefSeq" id="WP_077377964.1">
    <property type="nucleotide sequence ID" value="NZ_FTPD01000015.1"/>
</dbReference>
<evidence type="ECO:0000256" key="1">
    <source>
        <dbReference type="SAM" id="SignalP"/>
    </source>
</evidence>
<keyword evidence="1" id="KW-0732">Signal</keyword>
<evidence type="ECO:0000313" key="3">
    <source>
        <dbReference type="Proteomes" id="UP000188388"/>
    </source>
</evidence>
<feature type="signal peptide" evidence="1">
    <location>
        <begin position="1"/>
        <end position="25"/>
    </location>
</feature>
<keyword evidence="3" id="KW-1185">Reference proteome</keyword>
<accession>A0A1R3V9Q7</accession>
<dbReference type="AlphaFoldDB" id="A0A1R3V9Q7"/>
<name>A0A1R3V9Q7_9HYPH</name>
<proteinExistence type="predicted"/>
<evidence type="ECO:0000313" key="2">
    <source>
        <dbReference type="EMBL" id="SIT55517.1"/>
    </source>
</evidence>